<dbReference type="Proteomes" id="UP001194468">
    <property type="component" value="Unassembled WGS sequence"/>
</dbReference>
<protein>
    <submittedName>
        <fullName evidence="1">Uncharacterized protein</fullName>
    </submittedName>
</protein>
<keyword evidence="2" id="KW-1185">Reference proteome</keyword>
<reference evidence="1" key="2">
    <citation type="journal article" date="2020" name="Nat. Commun.">
        <title>Large-scale genome sequencing of mycorrhizal fungi provides insights into the early evolution of symbiotic traits.</title>
        <authorList>
            <person name="Miyauchi S."/>
            <person name="Kiss E."/>
            <person name="Kuo A."/>
            <person name="Drula E."/>
            <person name="Kohler A."/>
            <person name="Sanchez-Garcia M."/>
            <person name="Morin E."/>
            <person name="Andreopoulos B."/>
            <person name="Barry K.W."/>
            <person name="Bonito G."/>
            <person name="Buee M."/>
            <person name="Carver A."/>
            <person name="Chen C."/>
            <person name="Cichocki N."/>
            <person name="Clum A."/>
            <person name="Culley D."/>
            <person name="Crous P.W."/>
            <person name="Fauchery L."/>
            <person name="Girlanda M."/>
            <person name="Hayes R.D."/>
            <person name="Keri Z."/>
            <person name="LaButti K."/>
            <person name="Lipzen A."/>
            <person name="Lombard V."/>
            <person name="Magnuson J."/>
            <person name="Maillard F."/>
            <person name="Murat C."/>
            <person name="Nolan M."/>
            <person name="Ohm R.A."/>
            <person name="Pangilinan J."/>
            <person name="Pereira M.F."/>
            <person name="Perotto S."/>
            <person name="Peter M."/>
            <person name="Pfister S."/>
            <person name="Riley R."/>
            <person name="Sitrit Y."/>
            <person name="Stielow J.B."/>
            <person name="Szollosi G."/>
            <person name="Zifcakova L."/>
            <person name="Stursova M."/>
            <person name="Spatafora J.W."/>
            <person name="Tedersoo L."/>
            <person name="Vaario L.M."/>
            <person name="Yamada A."/>
            <person name="Yan M."/>
            <person name="Wang P."/>
            <person name="Xu J."/>
            <person name="Bruns T."/>
            <person name="Baldrian P."/>
            <person name="Vilgalys R."/>
            <person name="Dunand C."/>
            <person name="Henrissat B."/>
            <person name="Grigoriev I.V."/>
            <person name="Hibbett D."/>
            <person name="Nagy L.G."/>
            <person name="Martin F.M."/>
        </authorList>
    </citation>
    <scope>NUCLEOTIDE SEQUENCE</scope>
    <source>
        <strain evidence="1">BED1</strain>
    </source>
</reference>
<dbReference type="AlphaFoldDB" id="A0AAD4BYE7"/>
<comment type="caution">
    <text evidence="1">The sequence shown here is derived from an EMBL/GenBank/DDBJ whole genome shotgun (WGS) entry which is preliminary data.</text>
</comment>
<sequence length="149" mass="16467">MYITRDLVWDMESECRMSGPTVSKWRWSASSDGSDNSNFERGSVGFELAFQSGGTSSRFGYHAHGVTLDAIKIQSKGRIIQNPTYPSSPCPLSIETLTQIISVQVSISNQAVRIKTDLSSLKDGVENIVGVQAWVQVKKSKEADVHMPW</sequence>
<organism evidence="1 2">
    <name type="scientific">Boletus edulis BED1</name>
    <dbReference type="NCBI Taxonomy" id="1328754"/>
    <lineage>
        <taxon>Eukaryota</taxon>
        <taxon>Fungi</taxon>
        <taxon>Dikarya</taxon>
        <taxon>Basidiomycota</taxon>
        <taxon>Agaricomycotina</taxon>
        <taxon>Agaricomycetes</taxon>
        <taxon>Agaricomycetidae</taxon>
        <taxon>Boletales</taxon>
        <taxon>Boletineae</taxon>
        <taxon>Boletaceae</taxon>
        <taxon>Boletoideae</taxon>
        <taxon>Boletus</taxon>
    </lineage>
</organism>
<reference evidence="1" key="1">
    <citation type="submission" date="2019-10" db="EMBL/GenBank/DDBJ databases">
        <authorList>
            <consortium name="DOE Joint Genome Institute"/>
            <person name="Kuo A."/>
            <person name="Miyauchi S."/>
            <person name="Kiss E."/>
            <person name="Drula E."/>
            <person name="Kohler A."/>
            <person name="Sanchez-Garcia M."/>
            <person name="Andreopoulos B."/>
            <person name="Barry K.W."/>
            <person name="Bonito G."/>
            <person name="Buee M."/>
            <person name="Carver A."/>
            <person name="Chen C."/>
            <person name="Cichocki N."/>
            <person name="Clum A."/>
            <person name="Culley D."/>
            <person name="Crous P.W."/>
            <person name="Fauchery L."/>
            <person name="Girlanda M."/>
            <person name="Hayes R."/>
            <person name="Keri Z."/>
            <person name="LaButti K."/>
            <person name="Lipzen A."/>
            <person name="Lombard V."/>
            <person name="Magnuson J."/>
            <person name="Maillard F."/>
            <person name="Morin E."/>
            <person name="Murat C."/>
            <person name="Nolan M."/>
            <person name="Ohm R."/>
            <person name="Pangilinan J."/>
            <person name="Pereira M."/>
            <person name="Perotto S."/>
            <person name="Peter M."/>
            <person name="Riley R."/>
            <person name="Sitrit Y."/>
            <person name="Stielow B."/>
            <person name="Szollosi G."/>
            <person name="Zifcakova L."/>
            <person name="Stursova M."/>
            <person name="Spatafora J.W."/>
            <person name="Tedersoo L."/>
            <person name="Vaario L.-M."/>
            <person name="Yamada A."/>
            <person name="Yan M."/>
            <person name="Wang P."/>
            <person name="Xu J."/>
            <person name="Bruns T."/>
            <person name="Baldrian P."/>
            <person name="Vilgalys R."/>
            <person name="Henrissat B."/>
            <person name="Grigoriev I.V."/>
            <person name="Hibbett D."/>
            <person name="Nagy L.G."/>
            <person name="Martin F.M."/>
        </authorList>
    </citation>
    <scope>NUCLEOTIDE SEQUENCE</scope>
    <source>
        <strain evidence="1">BED1</strain>
    </source>
</reference>
<evidence type="ECO:0000313" key="2">
    <source>
        <dbReference type="Proteomes" id="UP001194468"/>
    </source>
</evidence>
<gene>
    <name evidence="1" type="ORF">L210DRAFT_3502767</name>
</gene>
<name>A0AAD4BYE7_BOLED</name>
<dbReference type="EMBL" id="WHUW01000008">
    <property type="protein sequence ID" value="KAF8442799.1"/>
    <property type="molecule type" value="Genomic_DNA"/>
</dbReference>
<proteinExistence type="predicted"/>
<accession>A0AAD4BYE7</accession>
<evidence type="ECO:0000313" key="1">
    <source>
        <dbReference type="EMBL" id="KAF8442799.1"/>
    </source>
</evidence>